<dbReference type="RefSeq" id="WP_092495375.1">
    <property type="nucleotide sequence ID" value="NZ_FOFG01000002.1"/>
</dbReference>
<sequence>MREAVLLHELERLSADQRARDAASEAECRRLNDLLAQKEREWEKQAREREREHEQARQQEREGEIESLRQARDEAETLRMALVQVTSELATRERQIHSLKRSFSWKLTRPVRSVTKRVGRLFGHKPELFPPISRTPEDFRLPVIPSRQSAAFELPQSTAAPARQAEDQASEQPPKIDPAPSREVLLIGEHSAECRAKSIAKGLATQGWRVTAASADFADDILAGGPGSPRLLRSPEEFERHLAEAEVSPAFAICLDVGAANATLPLLRCSFPSTRIVLDLVPYGLPGSDIPGEALAAIRCADLILAGSGEQRRALLAIAPEAVVDLLSEPDNQDAASRADWRRALRDVLNG</sequence>
<feature type="region of interest" description="Disordered" evidence="1">
    <location>
        <begin position="42"/>
        <end position="67"/>
    </location>
</feature>
<evidence type="ECO:0000256" key="1">
    <source>
        <dbReference type="SAM" id="MobiDB-lite"/>
    </source>
</evidence>
<evidence type="ECO:0000313" key="3">
    <source>
        <dbReference type="Proteomes" id="UP000199647"/>
    </source>
</evidence>
<protein>
    <submittedName>
        <fullName evidence="2">Uncharacterized protein</fullName>
    </submittedName>
</protein>
<dbReference type="Proteomes" id="UP000199647">
    <property type="component" value="Unassembled WGS sequence"/>
</dbReference>
<keyword evidence="3" id="KW-1185">Reference proteome</keyword>
<feature type="region of interest" description="Disordered" evidence="1">
    <location>
        <begin position="154"/>
        <end position="179"/>
    </location>
</feature>
<name>A0A1H9CP56_9HYPH</name>
<organism evidence="2 3">
    <name type="scientific">Faunimonas pinastri</name>
    <dbReference type="NCBI Taxonomy" id="1855383"/>
    <lineage>
        <taxon>Bacteria</taxon>
        <taxon>Pseudomonadati</taxon>
        <taxon>Pseudomonadota</taxon>
        <taxon>Alphaproteobacteria</taxon>
        <taxon>Hyphomicrobiales</taxon>
        <taxon>Afifellaceae</taxon>
        <taxon>Faunimonas</taxon>
    </lineage>
</organism>
<evidence type="ECO:0000313" key="2">
    <source>
        <dbReference type="EMBL" id="SEQ02837.1"/>
    </source>
</evidence>
<dbReference type="EMBL" id="FOFG01000002">
    <property type="protein sequence ID" value="SEQ02837.1"/>
    <property type="molecule type" value="Genomic_DNA"/>
</dbReference>
<reference evidence="2 3" key="1">
    <citation type="submission" date="2016-10" db="EMBL/GenBank/DDBJ databases">
        <authorList>
            <person name="de Groot N.N."/>
        </authorList>
    </citation>
    <scope>NUCLEOTIDE SEQUENCE [LARGE SCALE GENOMIC DNA]</scope>
    <source>
        <strain evidence="2 3">A52C2</strain>
    </source>
</reference>
<gene>
    <name evidence="2" type="ORF">SAMN05216548_102207</name>
</gene>
<dbReference type="STRING" id="1855383.SAMN05216548_102207"/>
<proteinExistence type="predicted"/>
<dbReference type="AlphaFoldDB" id="A0A1H9CP56"/>
<accession>A0A1H9CP56</accession>